<dbReference type="PROSITE" id="PS51257">
    <property type="entry name" value="PROKAR_LIPOPROTEIN"/>
    <property type="match status" value="1"/>
</dbReference>
<dbReference type="OrthoDB" id="5573966at2"/>
<reference evidence="2 3" key="1">
    <citation type="submission" date="2018-03" db="EMBL/GenBank/DDBJ databases">
        <title>Draft genome of Nitrosomonas supralitoralis APG5.</title>
        <authorList>
            <person name="Urakawa H."/>
            <person name="Lopez J.V."/>
        </authorList>
    </citation>
    <scope>NUCLEOTIDE SEQUENCE [LARGE SCALE GENOMIC DNA]</scope>
    <source>
        <strain evidence="2 3">APG5</strain>
    </source>
</reference>
<feature type="compositionally biased region" description="Polar residues" evidence="1">
    <location>
        <begin position="142"/>
        <end position="156"/>
    </location>
</feature>
<feature type="region of interest" description="Disordered" evidence="1">
    <location>
        <begin position="141"/>
        <end position="182"/>
    </location>
</feature>
<organism evidence="2 3">
    <name type="scientific">Nitrosomonas supralitoralis</name>
    <dbReference type="NCBI Taxonomy" id="2116706"/>
    <lineage>
        <taxon>Bacteria</taxon>
        <taxon>Pseudomonadati</taxon>
        <taxon>Pseudomonadota</taxon>
        <taxon>Betaproteobacteria</taxon>
        <taxon>Nitrosomonadales</taxon>
        <taxon>Nitrosomonadaceae</taxon>
        <taxon>Nitrosomonas</taxon>
    </lineage>
</organism>
<feature type="compositionally biased region" description="Pro residues" evidence="1">
    <location>
        <begin position="164"/>
        <end position="182"/>
    </location>
</feature>
<sequence length="182" mass="18782">MFMNKKLFTLPIVCLLTACVSLPTGPSVMTLPGSGKSFDQFRYDDYECREYAYQQIGGRTPQLSSRTSGIQSTAIGAGLGAASGAAIAGGHGAAVGAGVGLLGGALMGSSTATTSGYESQQRYDFSYIQCMYAKGHRVPVSGNISSDQPANSNVSPRISVPPARYTPPPPPSGNPPPPPPPQ</sequence>
<dbReference type="Proteomes" id="UP000241912">
    <property type="component" value="Unassembled WGS sequence"/>
</dbReference>
<protein>
    <submittedName>
        <fullName evidence="2">Uncharacterized protein</fullName>
    </submittedName>
</protein>
<dbReference type="EMBL" id="PXXU01000062">
    <property type="protein sequence ID" value="PSJ16216.1"/>
    <property type="molecule type" value="Genomic_DNA"/>
</dbReference>
<gene>
    <name evidence="2" type="ORF">C7H79_14625</name>
</gene>
<name>A0A2P7NRV1_9PROT</name>
<accession>A0A2P7NRV1</accession>
<keyword evidence="3" id="KW-1185">Reference proteome</keyword>
<proteinExistence type="predicted"/>
<dbReference type="AlphaFoldDB" id="A0A2P7NRV1"/>
<evidence type="ECO:0000313" key="3">
    <source>
        <dbReference type="Proteomes" id="UP000241912"/>
    </source>
</evidence>
<evidence type="ECO:0000256" key="1">
    <source>
        <dbReference type="SAM" id="MobiDB-lite"/>
    </source>
</evidence>
<evidence type="ECO:0000313" key="2">
    <source>
        <dbReference type="EMBL" id="PSJ16216.1"/>
    </source>
</evidence>
<comment type="caution">
    <text evidence="2">The sequence shown here is derived from an EMBL/GenBank/DDBJ whole genome shotgun (WGS) entry which is preliminary data.</text>
</comment>